<protein>
    <submittedName>
        <fullName evidence="1">Uncharacterized protein</fullName>
    </submittedName>
</protein>
<dbReference type="EMBL" id="CM056743">
    <property type="protein sequence ID" value="KAJ8674166.1"/>
    <property type="molecule type" value="Genomic_DNA"/>
</dbReference>
<sequence length="162" mass="18200">MLSNEEAPFTLVKGKSTKKSKNETTIDSSNLNEQLKDAKEYIDSSAKTLPLSYEKLLEFLEATKKKSTTEIANLARLYCNDFEALSVMLTDTYKYVSGRTIRARLTRVKNSLLSPVIDNNTQDDNNSQGVCTDTESITDDPTLDEHADRNQYSLINKDGCDE</sequence>
<accession>A0ACC2NSQ7</accession>
<gene>
    <name evidence="1" type="ORF">QAD02_005428</name>
</gene>
<dbReference type="Proteomes" id="UP001239111">
    <property type="component" value="Chromosome 3"/>
</dbReference>
<evidence type="ECO:0000313" key="1">
    <source>
        <dbReference type="EMBL" id="KAJ8674166.1"/>
    </source>
</evidence>
<comment type="caution">
    <text evidence="1">The sequence shown here is derived from an EMBL/GenBank/DDBJ whole genome shotgun (WGS) entry which is preliminary data.</text>
</comment>
<keyword evidence="2" id="KW-1185">Reference proteome</keyword>
<name>A0ACC2NSQ7_9HYME</name>
<organism evidence="1 2">
    <name type="scientific">Eretmocerus hayati</name>
    <dbReference type="NCBI Taxonomy" id="131215"/>
    <lineage>
        <taxon>Eukaryota</taxon>
        <taxon>Metazoa</taxon>
        <taxon>Ecdysozoa</taxon>
        <taxon>Arthropoda</taxon>
        <taxon>Hexapoda</taxon>
        <taxon>Insecta</taxon>
        <taxon>Pterygota</taxon>
        <taxon>Neoptera</taxon>
        <taxon>Endopterygota</taxon>
        <taxon>Hymenoptera</taxon>
        <taxon>Apocrita</taxon>
        <taxon>Proctotrupomorpha</taxon>
        <taxon>Chalcidoidea</taxon>
        <taxon>Aphelinidae</taxon>
        <taxon>Aphelininae</taxon>
        <taxon>Eretmocerus</taxon>
    </lineage>
</organism>
<proteinExistence type="predicted"/>
<reference evidence="1" key="1">
    <citation type="submission" date="2023-04" db="EMBL/GenBank/DDBJ databases">
        <title>A chromosome-level genome assembly of the parasitoid wasp Eretmocerus hayati.</title>
        <authorList>
            <person name="Zhong Y."/>
            <person name="Liu S."/>
            <person name="Liu Y."/>
        </authorList>
    </citation>
    <scope>NUCLEOTIDE SEQUENCE</scope>
    <source>
        <strain evidence="1">ZJU_SS_LIU_2023</strain>
    </source>
</reference>
<evidence type="ECO:0000313" key="2">
    <source>
        <dbReference type="Proteomes" id="UP001239111"/>
    </source>
</evidence>